<accession>A0AB39L378</accession>
<dbReference type="EMBL" id="CP163302">
    <property type="protein sequence ID" value="XDP45517.1"/>
    <property type="molecule type" value="Genomic_DNA"/>
</dbReference>
<dbReference type="RefSeq" id="WP_369046034.1">
    <property type="nucleotide sequence ID" value="NZ_CP163302.1"/>
</dbReference>
<reference evidence="1" key="1">
    <citation type="submission" date="2024-07" db="EMBL/GenBank/DDBJ databases">
        <authorList>
            <person name="fu j."/>
        </authorList>
    </citation>
    <scope>NUCLEOTIDE SEQUENCE</scope>
    <source>
        <strain evidence="1">P10A9</strain>
    </source>
</reference>
<sequence length="96" mass="10061">MNTFDPAKLGAAQDDLREFNRIHAAQAGFIGSITVDLGGGREFVMNVWQSAEDADAGMSVLGPHVGRLLSPLMAAASEFIGAGPVVDTDFAPTRQS</sequence>
<name>A0AB39L378_9MICC</name>
<proteinExistence type="predicted"/>
<evidence type="ECO:0000313" key="1">
    <source>
        <dbReference type="EMBL" id="XDP45517.1"/>
    </source>
</evidence>
<evidence type="ECO:0008006" key="2">
    <source>
        <dbReference type="Google" id="ProtNLM"/>
    </source>
</evidence>
<dbReference type="KEGG" id="spue:AB5L97_00365"/>
<organism evidence="1">
    <name type="scientific">Sinomonas puerhi</name>
    <dbReference type="NCBI Taxonomy" id="3238584"/>
    <lineage>
        <taxon>Bacteria</taxon>
        <taxon>Bacillati</taxon>
        <taxon>Actinomycetota</taxon>
        <taxon>Actinomycetes</taxon>
        <taxon>Micrococcales</taxon>
        <taxon>Micrococcaceae</taxon>
        <taxon>Sinomonas</taxon>
    </lineage>
</organism>
<protein>
    <recommendedName>
        <fullName evidence="2">ABM domain-containing protein</fullName>
    </recommendedName>
</protein>
<dbReference type="AlphaFoldDB" id="A0AB39L378"/>
<gene>
    <name evidence="1" type="ORF">AB5L97_00365</name>
</gene>